<accession>A0A4Y2TKS9</accession>
<reference evidence="2 3" key="1">
    <citation type="journal article" date="2019" name="Sci. Rep.">
        <title>Orb-weaving spider Araneus ventricosus genome elucidates the spidroin gene catalogue.</title>
        <authorList>
            <person name="Kono N."/>
            <person name="Nakamura H."/>
            <person name="Ohtoshi R."/>
            <person name="Moran D.A.P."/>
            <person name="Shinohara A."/>
            <person name="Yoshida Y."/>
            <person name="Fujiwara M."/>
            <person name="Mori M."/>
            <person name="Tomita M."/>
            <person name="Arakawa K."/>
        </authorList>
    </citation>
    <scope>NUCLEOTIDE SEQUENCE [LARGE SCALE GENOMIC DNA]</scope>
</reference>
<evidence type="ECO:0000313" key="2">
    <source>
        <dbReference type="EMBL" id="GBO01168.1"/>
    </source>
</evidence>
<evidence type="ECO:0000256" key="1">
    <source>
        <dbReference type="SAM" id="MobiDB-lite"/>
    </source>
</evidence>
<proteinExistence type="predicted"/>
<feature type="region of interest" description="Disordered" evidence="1">
    <location>
        <begin position="1"/>
        <end position="85"/>
    </location>
</feature>
<feature type="compositionally biased region" description="Basic and acidic residues" evidence="1">
    <location>
        <begin position="58"/>
        <end position="76"/>
    </location>
</feature>
<organism evidence="2 3">
    <name type="scientific">Araneus ventricosus</name>
    <name type="common">Orbweaver spider</name>
    <name type="synonym">Epeira ventricosa</name>
    <dbReference type="NCBI Taxonomy" id="182803"/>
    <lineage>
        <taxon>Eukaryota</taxon>
        <taxon>Metazoa</taxon>
        <taxon>Ecdysozoa</taxon>
        <taxon>Arthropoda</taxon>
        <taxon>Chelicerata</taxon>
        <taxon>Arachnida</taxon>
        <taxon>Araneae</taxon>
        <taxon>Araneomorphae</taxon>
        <taxon>Entelegynae</taxon>
        <taxon>Araneoidea</taxon>
        <taxon>Araneidae</taxon>
        <taxon>Araneus</taxon>
    </lineage>
</organism>
<evidence type="ECO:0000313" key="3">
    <source>
        <dbReference type="Proteomes" id="UP000499080"/>
    </source>
</evidence>
<protein>
    <submittedName>
        <fullName evidence="2">Uncharacterized protein</fullName>
    </submittedName>
</protein>
<feature type="compositionally biased region" description="Basic and acidic residues" evidence="1">
    <location>
        <begin position="1"/>
        <end position="10"/>
    </location>
</feature>
<gene>
    <name evidence="2" type="ORF">AVEN_48652_1</name>
</gene>
<dbReference type="EMBL" id="BGPR01029413">
    <property type="protein sequence ID" value="GBO01168.1"/>
    <property type="molecule type" value="Genomic_DNA"/>
</dbReference>
<feature type="compositionally biased region" description="Basic and acidic residues" evidence="1">
    <location>
        <begin position="31"/>
        <end position="49"/>
    </location>
</feature>
<comment type="caution">
    <text evidence="2">The sequence shown here is derived from an EMBL/GenBank/DDBJ whole genome shotgun (WGS) entry which is preliminary data.</text>
</comment>
<name>A0A4Y2TKS9_ARAVE</name>
<feature type="non-terminal residue" evidence="2">
    <location>
        <position position="1"/>
    </location>
</feature>
<dbReference type="Proteomes" id="UP000499080">
    <property type="component" value="Unassembled WGS sequence"/>
</dbReference>
<dbReference type="AlphaFoldDB" id="A0A4Y2TKS9"/>
<feature type="compositionally biased region" description="Polar residues" evidence="1">
    <location>
        <begin position="11"/>
        <end position="30"/>
    </location>
</feature>
<keyword evidence="3" id="KW-1185">Reference proteome</keyword>
<sequence length="85" mass="9746">RAISKSHELFSQRNGASPENEARTSQCNQQRIERPKQYEHPEMALESVRRRGAGLARQEARSAVHEEGHNDDHLKFSSDLYLSTN</sequence>